<keyword evidence="6" id="KW-0539">Nucleus</keyword>
<feature type="domain" description="HTH myb-type" evidence="9">
    <location>
        <begin position="63"/>
        <end position="117"/>
    </location>
</feature>
<keyword evidence="2" id="KW-0677">Repeat</keyword>
<dbReference type="CDD" id="cd00167">
    <property type="entry name" value="SANT"/>
    <property type="match status" value="2"/>
</dbReference>
<feature type="region of interest" description="Disordered" evidence="7">
    <location>
        <begin position="119"/>
        <end position="140"/>
    </location>
</feature>
<keyword evidence="3" id="KW-0805">Transcription regulation</keyword>
<dbReference type="Gene3D" id="1.10.10.60">
    <property type="entry name" value="Homeodomain-like"/>
    <property type="match status" value="2"/>
</dbReference>
<evidence type="ECO:0000256" key="5">
    <source>
        <dbReference type="ARBA" id="ARBA00023163"/>
    </source>
</evidence>
<dbReference type="FunFam" id="1.10.10.60:FF:000015">
    <property type="entry name" value="Transcription factor RAX3"/>
    <property type="match status" value="1"/>
</dbReference>
<dbReference type="SMART" id="SM00717">
    <property type="entry name" value="SANT"/>
    <property type="match status" value="2"/>
</dbReference>
<reference evidence="10" key="1">
    <citation type="submission" date="2020-09" db="EMBL/GenBank/DDBJ databases">
        <title>Genome-Enabled Discovery of Anthraquinone Biosynthesis in Senna tora.</title>
        <authorList>
            <person name="Kang S.-H."/>
            <person name="Pandey R.P."/>
            <person name="Lee C.-M."/>
            <person name="Sim J.-S."/>
            <person name="Jeong J.-T."/>
            <person name="Choi B.-S."/>
            <person name="Jung M."/>
            <person name="Ginzburg D."/>
            <person name="Zhao K."/>
            <person name="Won S.Y."/>
            <person name="Oh T.-J."/>
            <person name="Yu Y."/>
            <person name="Kim N.-H."/>
            <person name="Lee O.R."/>
            <person name="Lee T.-H."/>
            <person name="Bashyal P."/>
            <person name="Kim T.-S."/>
            <person name="Lee W.-H."/>
            <person name="Kawkins C."/>
            <person name="Kim C.-K."/>
            <person name="Kim J.S."/>
            <person name="Ahn B.O."/>
            <person name="Rhee S.Y."/>
            <person name="Sohng J.K."/>
        </authorList>
    </citation>
    <scope>NUCLEOTIDE SEQUENCE</scope>
    <source>
        <tissue evidence="10">Leaf</tissue>
    </source>
</reference>
<dbReference type="Proteomes" id="UP000634136">
    <property type="component" value="Unassembled WGS sequence"/>
</dbReference>
<dbReference type="PANTHER" id="PTHR48000">
    <property type="entry name" value="OS09G0431300 PROTEIN"/>
    <property type="match status" value="1"/>
</dbReference>
<keyword evidence="4" id="KW-0238">DNA-binding</keyword>
<dbReference type="InterPro" id="IPR009057">
    <property type="entry name" value="Homeodomain-like_sf"/>
</dbReference>
<feature type="domain" description="Myb-like" evidence="8">
    <location>
        <begin position="9"/>
        <end position="62"/>
    </location>
</feature>
<evidence type="ECO:0000256" key="2">
    <source>
        <dbReference type="ARBA" id="ARBA00022737"/>
    </source>
</evidence>
<gene>
    <name evidence="10" type="ORF">G2W53_012835</name>
</gene>
<dbReference type="AlphaFoldDB" id="A0A834TZQ2"/>
<feature type="compositionally biased region" description="Basic residues" evidence="7">
    <location>
        <begin position="119"/>
        <end position="136"/>
    </location>
</feature>
<dbReference type="PROSITE" id="PS51294">
    <property type="entry name" value="HTH_MYB"/>
    <property type="match status" value="2"/>
</dbReference>
<dbReference type="EMBL" id="JAAIUW010000005">
    <property type="protein sequence ID" value="KAF7830502.1"/>
    <property type="molecule type" value="Genomic_DNA"/>
</dbReference>
<dbReference type="GO" id="GO:0003677">
    <property type="term" value="F:DNA binding"/>
    <property type="evidence" value="ECO:0007669"/>
    <property type="project" value="UniProtKB-KW"/>
</dbReference>
<evidence type="ECO:0000313" key="11">
    <source>
        <dbReference type="Proteomes" id="UP000634136"/>
    </source>
</evidence>
<evidence type="ECO:0000256" key="7">
    <source>
        <dbReference type="SAM" id="MobiDB-lite"/>
    </source>
</evidence>
<dbReference type="OrthoDB" id="2143914at2759"/>
<dbReference type="SUPFAM" id="SSF46689">
    <property type="entry name" value="Homeodomain-like"/>
    <property type="match status" value="1"/>
</dbReference>
<dbReference type="InterPro" id="IPR001005">
    <property type="entry name" value="SANT/Myb"/>
</dbReference>
<evidence type="ECO:0000259" key="9">
    <source>
        <dbReference type="PROSITE" id="PS51294"/>
    </source>
</evidence>
<dbReference type="PROSITE" id="PS50090">
    <property type="entry name" value="MYB_LIKE"/>
    <property type="match status" value="2"/>
</dbReference>
<dbReference type="FunFam" id="1.10.10.60:FF:000283">
    <property type="entry name" value="Transcription factor RAX3"/>
    <property type="match status" value="1"/>
</dbReference>
<comment type="caution">
    <text evidence="10">The sequence shown here is derived from an EMBL/GenBank/DDBJ whole genome shotgun (WGS) entry which is preliminary data.</text>
</comment>
<organism evidence="10 11">
    <name type="scientific">Senna tora</name>
    <dbReference type="NCBI Taxonomy" id="362788"/>
    <lineage>
        <taxon>Eukaryota</taxon>
        <taxon>Viridiplantae</taxon>
        <taxon>Streptophyta</taxon>
        <taxon>Embryophyta</taxon>
        <taxon>Tracheophyta</taxon>
        <taxon>Spermatophyta</taxon>
        <taxon>Magnoliopsida</taxon>
        <taxon>eudicotyledons</taxon>
        <taxon>Gunneridae</taxon>
        <taxon>Pentapetalae</taxon>
        <taxon>rosids</taxon>
        <taxon>fabids</taxon>
        <taxon>Fabales</taxon>
        <taxon>Fabaceae</taxon>
        <taxon>Caesalpinioideae</taxon>
        <taxon>Cassia clade</taxon>
        <taxon>Senna</taxon>
    </lineage>
</organism>
<evidence type="ECO:0000256" key="4">
    <source>
        <dbReference type="ARBA" id="ARBA00023125"/>
    </source>
</evidence>
<dbReference type="PANTHER" id="PTHR48000:SF67">
    <property type="entry name" value="MYB-LIKE DNA-BINDING DOMAIN CONTAINING PROTEIN, EXPRESSED"/>
    <property type="match status" value="1"/>
</dbReference>
<keyword evidence="5" id="KW-0804">Transcription</keyword>
<feature type="domain" description="Myb-like" evidence="8">
    <location>
        <begin position="63"/>
        <end position="113"/>
    </location>
</feature>
<name>A0A834TZQ2_9FABA</name>
<evidence type="ECO:0000256" key="3">
    <source>
        <dbReference type="ARBA" id="ARBA00023015"/>
    </source>
</evidence>
<keyword evidence="11" id="KW-1185">Reference proteome</keyword>
<sequence>MGRAPCCDKANVKRGPWSPDEDAKLKSYIQQHGTAGNWIALPQKIGLKRCGKSCRLRWLNYLRPNIRHGGFSEEEDNIICSLYLSIGSRWSVIAAQLPGRTDNDIKNYWNTRLKKKLLGKHRKEQEARHHKQKQKQKQAEEAVLMKHTTTTASAYSDYPLIRMNMVVENTSQPQELPYNYNWPLMPVLPPSFSNESSHHHSFNDQDSIRSLLLKLGGRFSHSHHHHHHHVYRPSLQDTLNTTNNHNIIVPPMMGTDGQLVIPQVQVAVPPQQINYDEEHKQLNNTGASSSSSSSAGCIISNNNNTSIIDDNNQLEMGLDGVEELLLYGEEDMMVNIEKMMIGLGPAVTSTSTCTNWCDSTITSTTTTTSIYQHQQCAFQDHHLSYHDA</sequence>
<evidence type="ECO:0000313" key="10">
    <source>
        <dbReference type="EMBL" id="KAF7830502.1"/>
    </source>
</evidence>
<evidence type="ECO:0000259" key="8">
    <source>
        <dbReference type="PROSITE" id="PS50090"/>
    </source>
</evidence>
<protein>
    <submittedName>
        <fullName evidence="10">Transcription factor RAX3-like</fullName>
    </submittedName>
</protein>
<dbReference type="GO" id="GO:0005634">
    <property type="term" value="C:nucleus"/>
    <property type="evidence" value="ECO:0007669"/>
    <property type="project" value="UniProtKB-SubCell"/>
</dbReference>
<evidence type="ECO:0000256" key="6">
    <source>
        <dbReference type="ARBA" id="ARBA00023242"/>
    </source>
</evidence>
<comment type="subcellular location">
    <subcellularLocation>
        <location evidence="1">Nucleus</location>
    </subcellularLocation>
</comment>
<dbReference type="Pfam" id="PF00249">
    <property type="entry name" value="Myb_DNA-binding"/>
    <property type="match status" value="2"/>
</dbReference>
<feature type="domain" description="HTH myb-type" evidence="9">
    <location>
        <begin position="9"/>
        <end position="62"/>
    </location>
</feature>
<proteinExistence type="predicted"/>
<accession>A0A834TZQ2</accession>
<evidence type="ECO:0000256" key="1">
    <source>
        <dbReference type="ARBA" id="ARBA00004123"/>
    </source>
</evidence>
<dbReference type="InterPro" id="IPR017930">
    <property type="entry name" value="Myb_dom"/>
</dbReference>